<gene>
    <name evidence="1" type="ORF">A2648_00430</name>
</gene>
<dbReference type="EMBL" id="MHLH01000009">
    <property type="protein sequence ID" value="OGZ04255.1"/>
    <property type="molecule type" value="Genomic_DNA"/>
</dbReference>
<accession>A0A1G2CS89</accession>
<evidence type="ECO:0000313" key="2">
    <source>
        <dbReference type="Proteomes" id="UP000178841"/>
    </source>
</evidence>
<name>A0A1G2CS89_9BACT</name>
<dbReference type="Proteomes" id="UP000178841">
    <property type="component" value="Unassembled WGS sequence"/>
</dbReference>
<protein>
    <submittedName>
        <fullName evidence="1">Uncharacterized protein</fullName>
    </submittedName>
</protein>
<reference evidence="1 2" key="1">
    <citation type="journal article" date="2016" name="Nat. Commun.">
        <title>Thousands of microbial genomes shed light on interconnected biogeochemical processes in an aquifer system.</title>
        <authorList>
            <person name="Anantharaman K."/>
            <person name="Brown C.T."/>
            <person name="Hug L.A."/>
            <person name="Sharon I."/>
            <person name="Castelle C.J."/>
            <person name="Probst A.J."/>
            <person name="Thomas B.C."/>
            <person name="Singh A."/>
            <person name="Wilkins M.J."/>
            <person name="Karaoz U."/>
            <person name="Brodie E.L."/>
            <person name="Williams K.H."/>
            <person name="Hubbard S.S."/>
            <person name="Banfield J.F."/>
        </authorList>
    </citation>
    <scope>NUCLEOTIDE SEQUENCE [LARGE SCALE GENOMIC DNA]</scope>
</reference>
<organism evidence="1 2">
    <name type="scientific">Candidatus Lloydbacteria bacterium RIFCSPHIGHO2_01_FULL_41_20</name>
    <dbReference type="NCBI Taxonomy" id="1798657"/>
    <lineage>
        <taxon>Bacteria</taxon>
        <taxon>Candidatus Lloydiibacteriota</taxon>
    </lineage>
</organism>
<evidence type="ECO:0000313" key="1">
    <source>
        <dbReference type="EMBL" id="OGZ04255.1"/>
    </source>
</evidence>
<proteinExistence type="predicted"/>
<sequence>MNKEGDVFFIEVKYRANGQEDRYFTEWLRKAHKYWPEAKILLLHPYEPCFQISTIKDYVKSGKFYPLDQDKFIRVSKDLVREYAKLIKKYLA</sequence>
<dbReference type="AlphaFoldDB" id="A0A1G2CS89"/>
<comment type="caution">
    <text evidence="1">The sequence shown here is derived from an EMBL/GenBank/DDBJ whole genome shotgun (WGS) entry which is preliminary data.</text>
</comment>